<organism evidence="14 15">
    <name type="scientific">Funneliformis mosseae</name>
    <name type="common">Endomycorrhizal fungus</name>
    <name type="synonym">Glomus mosseae</name>
    <dbReference type="NCBI Taxonomy" id="27381"/>
    <lineage>
        <taxon>Eukaryota</taxon>
        <taxon>Fungi</taxon>
        <taxon>Fungi incertae sedis</taxon>
        <taxon>Mucoromycota</taxon>
        <taxon>Glomeromycotina</taxon>
        <taxon>Glomeromycetes</taxon>
        <taxon>Glomerales</taxon>
        <taxon>Glomeraceae</taxon>
        <taxon>Funneliformis</taxon>
    </lineage>
</organism>
<keyword evidence="6" id="KW-0507">mRNA processing</keyword>
<dbReference type="Proteomes" id="UP000789375">
    <property type="component" value="Unassembled WGS sequence"/>
</dbReference>
<evidence type="ECO:0000256" key="6">
    <source>
        <dbReference type="ARBA" id="ARBA00022664"/>
    </source>
</evidence>
<evidence type="ECO:0000256" key="7">
    <source>
        <dbReference type="ARBA" id="ARBA00022723"/>
    </source>
</evidence>
<dbReference type="Pfam" id="PF05011">
    <property type="entry name" value="DBR1"/>
    <property type="match status" value="1"/>
</dbReference>
<comment type="subcellular location">
    <subcellularLocation>
        <location evidence="4">Nucleus</location>
    </subcellularLocation>
</comment>
<evidence type="ECO:0000259" key="13">
    <source>
        <dbReference type="SMART" id="SM01124"/>
    </source>
</evidence>
<evidence type="ECO:0000256" key="12">
    <source>
        <dbReference type="ARBA" id="ARBA00023242"/>
    </source>
</evidence>
<dbReference type="PANTHER" id="PTHR12849">
    <property type="entry name" value="RNA LARIAT DEBRANCHING ENZYME"/>
    <property type="match status" value="1"/>
</dbReference>
<dbReference type="CDD" id="cd00844">
    <property type="entry name" value="MPP_Dbr1_N"/>
    <property type="match status" value="1"/>
</dbReference>
<keyword evidence="8" id="KW-0378">Hydrolase</keyword>
<keyword evidence="7" id="KW-0479">Metal-binding</keyword>
<dbReference type="GO" id="GO:0000398">
    <property type="term" value="P:mRNA splicing, via spliceosome"/>
    <property type="evidence" value="ECO:0007669"/>
    <property type="project" value="TreeGrafter"/>
</dbReference>
<protein>
    <submittedName>
        <fullName evidence="14">8761_t:CDS:1</fullName>
    </submittedName>
</protein>
<comment type="similarity">
    <text evidence="5">Belongs to the lariat debranching enzyme family.</text>
</comment>
<evidence type="ECO:0000256" key="2">
    <source>
        <dbReference type="ARBA" id="ARBA00001947"/>
    </source>
</evidence>
<evidence type="ECO:0000256" key="5">
    <source>
        <dbReference type="ARBA" id="ARBA00006045"/>
    </source>
</evidence>
<dbReference type="Pfam" id="PF00149">
    <property type="entry name" value="Metallophos"/>
    <property type="match status" value="1"/>
</dbReference>
<comment type="cofactor">
    <cofactor evidence="1">
        <name>Mn(2+)</name>
        <dbReference type="ChEBI" id="CHEBI:29035"/>
    </cofactor>
</comment>
<comment type="cofactor">
    <cofactor evidence="2">
        <name>Zn(2+)</name>
        <dbReference type="ChEBI" id="CHEBI:29105"/>
    </cofactor>
</comment>
<evidence type="ECO:0000313" key="15">
    <source>
        <dbReference type="Proteomes" id="UP000789375"/>
    </source>
</evidence>
<dbReference type="GO" id="GO:0046872">
    <property type="term" value="F:metal ion binding"/>
    <property type="evidence" value="ECO:0007669"/>
    <property type="project" value="UniProtKB-KW"/>
</dbReference>
<name>A0A9N9B034_FUNMO</name>
<accession>A0A9N9B034</accession>
<dbReference type="GO" id="GO:0008419">
    <property type="term" value="F:RNA lariat debranching enzyme activity"/>
    <property type="evidence" value="ECO:0007669"/>
    <property type="project" value="TreeGrafter"/>
</dbReference>
<keyword evidence="9" id="KW-0862">Zinc</keyword>
<evidence type="ECO:0000256" key="1">
    <source>
        <dbReference type="ARBA" id="ARBA00001936"/>
    </source>
</evidence>
<dbReference type="PANTHER" id="PTHR12849:SF0">
    <property type="entry name" value="LARIAT DEBRANCHING ENZYME"/>
    <property type="match status" value="1"/>
</dbReference>
<comment type="caution">
    <text evidence="14">The sequence shown here is derived from an EMBL/GenBank/DDBJ whole genome shotgun (WGS) entry which is preliminary data.</text>
</comment>
<gene>
    <name evidence="14" type="ORF">FMOSSE_LOCUS6412</name>
</gene>
<evidence type="ECO:0000256" key="3">
    <source>
        <dbReference type="ARBA" id="ARBA00001954"/>
    </source>
</evidence>
<dbReference type="SUPFAM" id="SSF56300">
    <property type="entry name" value="Metallo-dependent phosphatases"/>
    <property type="match status" value="1"/>
</dbReference>
<keyword evidence="12" id="KW-0539">Nucleus</keyword>
<dbReference type="InterPro" id="IPR041816">
    <property type="entry name" value="Dbr1_N"/>
</dbReference>
<dbReference type="InterPro" id="IPR004843">
    <property type="entry name" value="Calcineurin-like_PHP"/>
</dbReference>
<feature type="domain" description="Lariat debranching enzyme C-terminal" evidence="13">
    <location>
        <begin position="341"/>
        <end position="475"/>
    </location>
</feature>
<dbReference type="EMBL" id="CAJVPP010001340">
    <property type="protein sequence ID" value="CAG8549881.1"/>
    <property type="molecule type" value="Genomic_DNA"/>
</dbReference>
<keyword evidence="10" id="KW-0408">Iron</keyword>
<evidence type="ECO:0000256" key="9">
    <source>
        <dbReference type="ARBA" id="ARBA00022833"/>
    </source>
</evidence>
<keyword evidence="11" id="KW-0464">Manganese</keyword>
<proteinExistence type="inferred from homology"/>
<dbReference type="Gene3D" id="3.60.21.10">
    <property type="match status" value="1"/>
</dbReference>
<reference evidence="14" key="1">
    <citation type="submission" date="2021-06" db="EMBL/GenBank/DDBJ databases">
        <authorList>
            <person name="Kallberg Y."/>
            <person name="Tangrot J."/>
            <person name="Rosling A."/>
        </authorList>
    </citation>
    <scope>NUCLEOTIDE SEQUENCE</scope>
    <source>
        <strain evidence="14">87-6 pot B 2015</strain>
    </source>
</reference>
<keyword evidence="15" id="KW-1185">Reference proteome</keyword>
<dbReference type="FunFam" id="3.60.21.10:FF:000035">
    <property type="entry name" value="Lariat debranching enzyme"/>
    <property type="match status" value="1"/>
</dbReference>
<dbReference type="SMART" id="SM01124">
    <property type="entry name" value="DBR1"/>
    <property type="match status" value="1"/>
</dbReference>
<evidence type="ECO:0000256" key="8">
    <source>
        <dbReference type="ARBA" id="ARBA00022801"/>
    </source>
</evidence>
<evidence type="ECO:0000313" key="14">
    <source>
        <dbReference type="EMBL" id="CAG8549881.1"/>
    </source>
</evidence>
<comment type="cofactor">
    <cofactor evidence="3">
        <name>Fe(2+)</name>
        <dbReference type="ChEBI" id="CHEBI:29033"/>
    </cofactor>
</comment>
<dbReference type="InterPro" id="IPR029052">
    <property type="entry name" value="Metallo-depent_PP-like"/>
</dbReference>
<dbReference type="InterPro" id="IPR007708">
    <property type="entry name" value="DBR1_C"/>
</dbReference>
<dbReference type="GO" id="GO:0005634">
    <property type="term" value="C:nucleus"/>
    <property type="evidence" value="ECO:0007669"/>
    <property type="project" value="UniProtKB-SubCell"/>
</dbReference>
<sequence length="488" mass="56033">MRATIEGCCHNQLEQIYKTLNHIESVENIKIDLLLICGDFQSIRNIEDYKSLAVPVKYQKLGTFYKYYTGELKAPYPTLFIGGNHEVISYLWEIYYGGWVCENIYFLGYGGVVHFGGLRIGGLSGIYNPRHYNLGHFETLPYSESTVRSAYHVREYDVFKLSQIRNPLDIFLSHDWPRQITNYGDLETLLRFKPHFESDIKTGKLGSAACDELLFNLKPKYWFAAHLHVKFSAIVYHDEGQPGINNFDLNSDKINIDFTKDLNPDEINIDLDEDFKNPDETKNDSKNCVNKDEIFVSLEDNNTKNLASPVENVLEQSNELVHENSKIPQITPSNSHINDDVIEGQPPCTKFLSLDKCLPGRDFLQILDFPEANGLLEFSYDEEWLAITRATQEFLSLSSYVNPLPSDEEIRRKIDTELQWVRENISQKKAGLVIPHNFQPTAPAYGQQQTYILQKPFKNPQTEAFTKLLNIQNKINPEGQIPSKDVSN</sequence>
<evidence type="ECO:0000256" key="10">
    <source>
        <dbReference type="ARBA" id="ARBA00023004"/>
    </source>
</evidence>
<evidence type="ECO:0000256" key="4">
    <source>
        <dbReference type="ARBA" id="ARBA00004123"/>
    </source>
</evidence>
<dbReference type="AlphaFoldDB" id="A0A9N9B034"/>
<evidence type="ECO:0000256" key="11">
    <source>
        <dbReference type="ARBA" id="ARBA00023211"/>
    </source>
</evidence>